<evidence type="ECO:0000313" key="1">
    <source>
        <dbReference type="EMBL" id="KAJ8107703.1"/>
    </source>
</evidence>
<comment type="caution">
    <text evidence="1">The sequence shown here is derived from an EMBL/GenBank/DDBJ whole genome shotgun (WGS) entry which is preliminary data.</text>
</comment>
<dbReference type="EMBL" id="JAPESX010002458">
    <property type="protein sequence ID" value="KAJ8107703.1"/>
    <property type="molecule type" value="Genomic_DNA"/>
</dbReference>
<dbReference type="Proteomes" id="UP001153334">
    <property type="component" value="Unassembled WGS sequence"/>
</dbReference>
<organism evidence="1 2">
    <name type="scientific">Nemania bipapillata</name>
    <dbReference type="NCBI Taxonomy" id="110536"/>
    <lineage>
        <taxon>Eukaryota</taxon>
        <taxon>Fungi</taxon>
        <taxon>Dikarya</taxon>
        <taxon>Ascomycota</taxon>
        <taxon>Pezizomycotina</taxon>
        <taxon>Sordariomycetes</taxon>
        <taxon>Xylariomycetidae</taxon>
        <taxon>Xylariales</taxon>
        <taxon>Xylariaceae</taxon>
        <taxon>Nemania</taxon>
    </lineage>
</organism>
<gene>
    <name evidence="1" type="ORF">ONZ43_g6649</name>
</gene>
<reference evidence="1" key="1">
    <citation type="submission" date="2022-11" db="EMBL/GenBank/DDBJ databases">
        <title>Genome Sequence of Nemania bipapillata.</title>
        <authorList>
            <person name="Buettner E."/>
        </authorList>
    </citation>
    <scope>NUCLEOTIDE SEQUENCE</scope>
    <source>
        <strain evidence="1">CP14</strain>
    </source>
</reference>
<evidence type="ECO:0000313" key="2">
    <source>
        <dbReference type="Proteomes" id="UP001153334"/>
    </source>
</evidence>
<protein>
    <submittedName>
        <fullName evidence="1">Uncharacterized protein</fullName>
    </submittedName>
</protein>
<name>A0ACC2HYC4_9PEZI</name>
<keyword evidence="2" id="KW-1185">Reference proteome</keyword>
<proteinExistence type="predicted"/>
<sequence>MASSQVTLRSDAAISPLEPEKTLRASAALVAHLKSEAEKKAATASKKDLLADDDDDNAGSLAETPVFVTFTTKRHLVESRNLKPTKIPTPFPIETDTDKGICLIVADVRVPKLHTPQRHYKNLVADSEFPDDLRKNVSRIIDFGKLKKKYASYESQRALKRPVPIEIQARIPKSAGKRAKPTKGEVNSCTAIQLSGEIKRAVAAALVHLSPSTNHAVKIGYASWKPEELAANAERVVSVMVNKLIPGGRKKVRSIYLKGEAHGSTLVRPSANHCIGPETVALPIYLTDELWVDKEKDVVDDDSEKAKALLAGEKANIGKKRKSLEGAVEETEPVPKKSKKSKPAEVPESNDDKLDKEIADRKAALKKQKKAAKKAQDV</sequence>
<accession>A0ACC2HYC4</accession>